<proteinExistence type="predicted"/>
<protein>
    <recommendedName>
        <fullName evidence="1">Fibronectin type-III domain-containing protein</fullName>
    </recommendedName>
</protein>
<dbReference type="InterPro" id="IPR003961">
    <property type="entry name" value="FN3_dom"/>
</dbReference>
<dbReference type="Pfam" id="PF18078">
    <property type="entry name" value="Thioredoxin_11"/>
    <property type="match status" value="1"/>
</dbReference>
<dbReference type="eggNOG" id="ENOG502QV7C">
    <property type="taxonomic scope" value="Eukaryota"/>
</dbReference>
<dbReference type="Proteomes" id="UP000008672">
    <property type="component" value="Unassembled WGS sequence"/>
</dbReference>
<accession>H3A2U7</accession>
<dbReference type="Pfam" id="PF24674">
    <property type="entry name" value="MACPF_SNTX"/>
    <property type="match status" value="1"/>
</dbReference>
<dbReference type="AlphaFoldDB" id="H3A2U7"/>
<dbReference type="InParanoid" id="H3A2U7"/>
<reference evidence="2" key="3">
    <citation type="submission" date="2025-09" db="UniProtKB">
        <authorList>
            <consortium name="Ensembl"/>
        </authorList>
    </citation>
    <scope>IDENTIFICATION</scope>
</reference>
<dbReference type="InterPro" id="IPR013783">
    <property type="entry name" value="Ig-like_fold"/>
</dbReference>
<reference evidence="2" key="2">
    <citation type="submission" date="2025-08" db="UniProtKB">
        <authorList>
            <consortium name="Ensembl"/>
        </authorList>
    </citation>
    <scope>IDENTIFICATION</scope>
</reference>
<evidence type="ECO:0000259" key="1">
    <source>
        <dbReference type="PROSITE" id="PS50853"/>
    </source>
</evidence>
<dbReference type="EMBL" id="AFYH01220578">
    <property type="status" value="NOT_ANNOTATED_CDS"/>
    <property type="molecule type" value="Genomic_DNA"/>
</dbReference>
<name>H3A2U7_LATCH</name>
<dbReference type="HOGENOM" id="CLU_015596_1_0_1"/>
<dbReference type="PROSITE" id="PS50853">
    <property type="entry name" value="FN3"/>
    <property type="match status" value="1"/>
</dbReference>
<feature type="domain" description="Fibronectin type-III" evidence="1">
    <location>
        <begin position="513"/>
        <end position="606"/>
    </location>
</feature>
<dbReference type="CDD" id="cd00063">
    <property type="entry name" value="FN3"/>
    <property type="match status" value="1"/>
</dbReference>
<keyword evidence="3" id="KW-1185">Reference proteome</keyword>
<dbReference type="GeneTree" id="ENSGT00390000014380"/>
<dbReference type="Pfam" id="PF21109">
    <property type="entry name" value="Stonustoxin_helical"/>
    <property type="match status" value="1"/>
</dbReference>
<dbReference type="InterPro" id="IPR040581">
    <property type="entry name" value="Thioredoxin_11"/>
</dbReference>
<dbReference type="InterPro" id="IPR048997">
    <property type="entry name" value="Stonustoxin-like_helical"/>
</dbReference>
<organism evidence="2 3">
    <name type="scientific">Latimeria chalumnae</name>
    <name type="common">Coelacanth</name>
    <dbReference type="NCBI Taxonomy" id="7897"/>
    <lineage>
        <taxon>Eukaryota</taxon>
        <taxon>Metazoa</taxon>
        <taxon>Chordata</taxon>
        <taxon>Craniata</taxon>
        <taxon>Vertebrata</taxon>
        <taxon>Euteleostomi</taxon>
        <taxon>Coelacanthiformes</taxon>
        <taxon>Coelacanthidae</taxon>
        <taxon>Latimeria</taxon>
    </lineage>
</organism>
<dbReference type="InterPro" id="IPR036116">
    <property type="entry name" value="FN3_sf"/>
</dbReference>
<dbReference type="Ensembl" id="ENSLACT00000004004.1">
    <property type="protein sequence ID" value="ENSLACP00000003968.1"/>
    <property type="gene ID" value="ENSLACG00000003533.1"/>
</dbReference>
<reference evidence="3" key="1">
    <citation type="submission" date="2011-08" db="EMBL/GenBank/DDBJ databases">
        <title>The draft genome of Latimeria chalumnae.</title>
        <authorList>
            <person name="Di Palma F."/>
            <person name="Alfoldi J."/>
            <person name="Johnson J."/>
            <person name="Berlin A."/>
            <person name="Gnerre S."/>
            <person name="Jaffe D."/>
            <person name="MacCallum I."/>
            <person name="Young S."/>
            <person name="Walker B.J."/>
            <person name="Lander E."/>
            <person name="Lindblad-Toh K."/>
        </authorList>
    </citation>
    <scope>NUCLEOTIDE SEQUENCE [LARGE SCALE GENOMIC DNA]</scope>
    <source>
        <strain evidence="3">Wild caught</strain>
    </source>
</reference>
<dbReference type="STRING" id="7897.ENSLACP00000003968"/>
<dbReference type="Gene3D" id="2.60.40.10">
    <property type="entry name" value="Immunoglobulins"/>
    <property type="match status" value="1"/>
</dbReference>
<dbReference type="SUPFAM" id="SSF49265">
    <property type="entry name" value="Fibronectin type III"/>
    <property type="match status" value="1"/>
</dbReference>
<dbReference type="OMA" id="WDINDTE"/>
<evidence type="ECO:0000313" key="3">
    <source>
        <dbReference type="Proteomes" id="UP000008672"/>
    </source>
</evidence>
<dbReference type="PANTHER" id="PTHR31594">
    <property type="entry name" value="AIG1-TYPE G DOMAIN-CONTAINING PROTEIN"/>
    <property type="match status" value="1"/>
</dbReference>
<sequence length="606" mass="68330">MAEGVHTIEMAALGHPFQVGMLYDYRNDTLIPGVTLWDLNLLKRDHHKMSQHNTDFSIIASDSIEDKSSALNVEASLKASFLGCLVKVEGSAKYLNDKTTSKQQARITLQYRTTTTYEQLTMSHLGCHNVTYPDVFDQGTATHVVTAILYGAQAFFVFDCTVSSDENKQDIQGFMKGMINKIPKTEISGKGSVHMNNEEKLKAKNLSCTFYGDFSLPSNPTTFEDAIKIHTNLPKLIGENGEHSVPVRVWLYPLNLLDCKAAKLVRSISIGSVCQSQAVLEELDSFDRQCNDLIKHNTANQFPEIGKNIKQFKDMCLQYKLVFQSKLAQLLPLIHGTGEQESLLTDLLSTKEKSPFSKKLLTSWLDKKEREINLVELFLSQRKDIKVASSNNELDRILFGFTVKNVICFMFTSLKQQEPYLEDLANYLKSPTDRTQVPTRNKDDYSQQSATQWLNSSTIQQMKSCAMVFLELAETNKAKFIIGSTKDESNPGASLYLYKNGILVEKNFQLPPKPSSPLIDRKAHNSVTLKLQPLSCDPGETMKHRVEFRKMSEDIWVQVDKEGNNECLTVLALCPNTHYQFKYIVCVHGLNMTSDLIKSKTLPTSP</sequence>
<dbReference type="InterPro" id="IPR052090">
    <property type="entry name" value="Cytolytic_pore-forming_toxin"/>
</dbReference>
<dbReference type="InterPro" id="IPR056072">
    <property type="entry name" value="SNTX_MACPF/CDC-like_dom"/>
</dbReference>
<evidence type="ECO:0000313" key="2">
    <source>
        <dbReference type="Ensembl" id="ENSLACP00000003968.1"/>
    </source>
</evidence>
<dbReference type="PANTHER" id="PTHR31594:SF16">
    <property type="entry name" value="SI:CH211-281L24.3"/>
    <property type="match status" value="1"/>
</dbReference>